<dbReference type="GO" id="GO:0005737">
    <property type="term" value="C:cytoplasm"/>
    <property type="evidence" value="ECO:0007669"/>
    <property type="project" value="TreeGrafter"/>
</dbReference>
<dbReference type="AlphaFoldDB" id="A0A177EEK8"/>
<evidence type="ECO:0000256" key="1">
    <source>
        <dbReference type="ARBA" id="ARBA00022614"/>
    </source>
</evidence>
<organism evidence="3 4">
    <name type="scientific">Nematocida displodere</name>
    <dbReference type="NCBI Taxonomy" id="1805483"/>
    <lineage>
        <taxon>Eukaryota</taxon>
        <taxon>Fungi</taxon>
        <taxon>Fungi incertae sedis</taxon>
        <taxon>Microsporidia</taxon>
        <taxon>Nematocida</taxon>
    </lineage>
</organism>
<evidence type="ECO:0000313" key="4">
    <source>
        <dbReference type="Proteomes" id="UP000185944"/>
    </source>
</evidence>
<sequence length="257" mass="28927">MSQWSRRSKQRTISLPIFFNSISDEDRSTSIRDALDLFVRGTKAIPRILNLSCLTIKDLPAPRIVSAIQKVETADFSSRIEETKYWQETSEFVLNLEGNLLGTIPDEIFEAPSIVGILLRSNRLATLPSRISSLFRLRTLTLANNPIEYLPVEVRGLKLSNFTITGTCFLSAEEMAARNAAIAFTSRGLEELCLRSLDSSPDSPRMLPGYERCSICKKQSHNYQIFFKSLPFRGTEMPFAITLCSSACLEDCLRSEL</sequence>
<protein>
    <submittedName>
        <fullName evidence="3">Uncharacterized protein</fullName>
    </submittedName>
</protein>
<dbReference type="SUPFAM" id="SSF52058">
    <property type="entry name" value="L domain-like"/>
    <property type="match status" value="1"/>
</dbReference>
<dbReference type="OrthoDB" id="1394818at2759"/>
<dbReference type="VEuPathDB" id="MicrosporidiaDB:NEDG_00562"/>
<dbReference type="GeneID" id="93646912"/>
<dbReference type="Proteomes" id="UP000185944">
    <property type="component" value="Unassembled WGS sequence"/>
</dbReference>
<dbReference type="RefSeq" id="XP_067544077.1">
    <property type="nucleotide sequence ID" value="XM_067687980.1"/>
</dbReference>
<dbReference type="InterPro" id="IPR050216">
    <property type="entry name" value="LRR_domain-containing"/>
</dbReference>
<comment type="caution">
    <text evidence="3">The sequence shown here is derived from an EMBL/GenBank/DDBJ whole genome shotgun (WGS) entry which is preliminary data.</text>
</comment>
<keyword evidence="4" id="KW-1185">Reference proteome</keyword>
<dbReference type="InterPro" id="IPR032675">
    <property type="entry name" value="LRR_dom_sf"/>
</dbReference>
<keyword evidence="1" id="KW-0433">Leucine-rich repeat</keyword>
<reference evidence="3 4" key="1">
    <citation type="submission" date="2016-02" db="EMBL/GenBank/DDBJ databases">
        <title>Discovery of a natural microsporidian pathogen with a broad tissue tropism in Caenorhabditis elegans.</title>
        <authorList>
            <person name="Luallen R.J."/>
            <person name="Reinke A.W."/>
            <person name="Tong L."/>
            <person name="Botts M.R."/>
            <person name="Felix M.-A."/>
            <person name="Troemel E.R."/>
        </authorList>
    </citation>
    <scope>NUCLEOTIDE SEQUENCE [LARGE SCALE GENOMIC DNA]</scope>
    <source>
        <strain evidence="3 4">JUm2807</strain>
    </source>
</reference>
<evidence type="ECO:0000313" key="3">
    <source>
        <dbReference type="EMBL" id="OAG29429.1"/>
    </source>
</evidence>
<dbReference type="PANTHER" id="PTHR48051">
    <property type="match status" value="1"/>
</dbReference>
<keyword evidence="2" id="KW-0677">Repeat</keyword>
<dbReference type="PANTHER" id="PTHR48051:SF54">
    <property type="entry name" value="LEUCINE-RICH REPEAT-CONTAINING PROTEIN"/>
    <property type="match status" value="1"/>
</dbReference>
<dbReference type="STRING" id="1805483.A0A177EEK8"/>
<dbReference type="EMBL" id="LTDL01000040">
    <property type="protein sequence ID" value="OAG29429.1"/>
    <property type="molecule type" value="Genomic_DNA"/>
</dbReference>
<evidence type="ECO:0000256" key="2">
    <source>
        <dbReference type="ARBA" id="ARBA00022737"/>
    </source>
</evidence>
<accession>A0A177EEK8</accession>
<dbReference type="Gene3D" id="3.80.10.10">
    <property type="entry name" value="Ribonuclease Inhibitor"/>
    <property type="match status" value="1"/>
</dbReference>
<name>A0A177EEK8_9MICR</name>
<gene>
    <name evidence="3" type="ORF">NEDG_00562</name>
</gene>
<proteinExistence type="predicted"/>